<evidence type="ECO:0000256" key="6">
    <source>
        <dbReference type="ARBA" id="ARBA00023004"/>
    </source>
</evidence>
<evidence type="ECO:0000256" key="1">
    <source>
        <dbReference type="ARBA" id="ARBA00001966"/>
    </source>
</evidence>
<organism evidence="14 15">
    <name type="scientific">Streptomyces bacillaris</name>
    <dbReference type="NCBI Taxonomy" id="68179"/>
    <lineage>
        <taxon>Bacteria</taxon>
        <taxon>Bacillati</taxon>
        <taxon>Actinomycetota</taxon>
        <taxon>Actinomycetes</taxon>
        <taxon>Kitasatosporales</taxon>
        <taxon>Streptomycetaceae</taxon>
        <taxon>Streptomyces</taxon>
    </lineage>
</organism>
<keyword evidence="5" id="KW-0479">Metal-binding</keyword>
<sequence>MASISNASETTQWQKRAACRSANPDTLFPNPSDRAAVRNAIKLCASCPVLTPCREAALAAEHGTSKASRHGIAGGLTPAQRWNSDRPKQAEQQTAHCGTTAAYYQHLMSGQPVDPACQAASDRYEQQLTLPPPPPECGTRGGYQKHLREHTAICTPCRQANADADRRLRNTGTTRVAP</sequence>
<reference evidence="14 15" key="1">
    <citation type="submission" date="2024-09" db="EMBL/GenBank/DDBJ databases">
        <title>The Natural Products Discovery Center: Release of the First 8490 Sequenced Strains for Exploring Actinobacteria Biosynthetic Diversity.</title>
        <authorList>
            <person name="Kalkreuter E."/>
            <person name="Kautsar S.A."/>
            <person name="Yang D."/>
            <person name="Bader C.D."/>
            <person name="Teijaro C.N."/>
            <person name="Fluegel L."/>
            <person name="Davis C.M."/>
            <person name="Simpson J.R."/>
            <person name="Lauterbach L."/>
            <person name="Steele A.D."/>
            <person name="Gui C."/>
            <person name="Meng S."/>
            <person name="Li G."/>
            <person name="Viehrig K."/>
            <person name="Ye F."/>
            <person name="Su P."/>
            <person name="Kiefer A.F."/>
            <person name="Nichols A."/>
            <person name="Cepeda A.J."/>
            <person name="Yan W."/>
            <person name="Fan B."/>
            <person name="Jiang Y."/>
            <person name="Adhikari A."/>
            <person name="Zheng C.-J."/>
            <person name="Schuster L."/>
            <person name="Cowan T.M."/>
            <person name="Smanski M.J."/>
            <person name="Chevrette M.G."/>
            <person name="De Carvalho L.P.S."/>
            <person name="Shen B."/>
        </authorList>
    </citation>
    <scope>NUCLEOTIDE SEQUENCE [LARGE SCALE GENOMIC DNA]</scope>
    <source>
        <strain evidence="14 15">NPDC058584</strain>
    </source>
</reference>
<evidence type="ECO:0000259" key="13">
    <source>
        <dbReference type="PROSITE" id="PS51674"/>
    </source>
</evidence>
<dbReference type="PANTHER" id="PTHR38839:SF4">
    <property type="entry name" value="TRANSCRIPTIONAL REGULATOR WHIB"/>
    <property type="match status" value="1"/>
</dbReference>
<keyword evidence="8" id="KW-0805">Transcription regulation</keyword>
<evidence type="ECO:0000256" key="9">
    <source>
        <dbReference type="ARBA" id="ARBA00023125"/>
    </source>
</evidence>
<dbReference type="Pfam" id="PF02467">
    <property type="entry name" value="Whib"/>
    <property type="match status" value="1"/>
</dbReference>
<evidence type="ECO:0000256" key="7">
    <source>
        <dbReference type="ARBA" id="ARBA00023014"/>
    </source>
</evidence>
<comment type="cofactor">
    <cofactor evidence="1">
        <name>[4Fe-4S] cluster</name>
        <dbReference type="ChEBI" id="CHEBI:49883"/>
    </cofactor>
</comment>
<feature type="region of interest" description="Disordered" evidence="12">
    <location>
        <begin position="157"/>
        <end position="178"/>
    </location>
</feature>
<keyword evidence="10" id="KW-1015">Disulfide bond</keyword>
<evidence type="ECO:0000256" key="3">
    <source>
        <dbReference type="ARBA" id="ARBA00006597"/>
    </source>
</evidence>
<feature type="domain" description="4Fe-4S Wbl-type" evidence="13">
    <location>
        <begin position="18"/>
        <end position="83"/>
    </location>
</feature>
<evidence type="ECO:0000256" key="11">
    <source>
        <dbReference type="ARBA" id="ARBA00023163"/>
    </source>
</evidence>
<dbReference type="InterPro" id="IPR003482">
    <property type="entry name" value="Whib"/>
</dbReference>
<keyword evidence="9" id="KW-0238">DNA-binding</keyword>
<comment type="similarity">
    <text evidence="3">Belongs to the WhiB family.</text>
</comment>
<keyword evidence="11" id="KW-0804">Transcription</keyword>
<dbReference type="PANTHER" id="PTHR38839">
    <property type="entry name" value="TRANSCRIPTIONAL REGULATOR WHID-RELATED"/>
    <property type="match status" value="1"/>
</dbReference>
<comment type="caution">
    <text evidence="14">The sequence shown here is derived from an EMBL/GenBank/DDBJ whole genome shotgun (WGS) entry which is preliminary data.</text>
</comment>
<gene>
    <name evidence="14" type="ORF">ACFWR3_07255</name>
</gene>
<evidence type="ECO:0000256" key="4">
    <source>
        <dbReference type="ARBA" id="ARBA00022485"/>
    </source>
</evidence>
<dbReference type="Proteomes" id="UP001598300">
    <property type="component" value="Unassembled WGS sequence"/>
</dbReference>
<protein>
    <submittedName>
        <fullName evidence="14">WhiB family transcriptional regulator</fullName>
    </submittedName>
</protein>
<comment type="subcellular location">
    <subcellularLocation>
        <location evidence="2">Cytoplasm</location>
    </subcellularLocation>
</comment>
<keyword evidence="6" id="KW-0408">Iron</keyword>
<proteinExistence type="inferred from homology"/>
<evidence type="ECO:0000313" key="15">
    <source>
        <dbReference type="Proteomes" id="UP001598300"/>
    </source>
</evidence>
<keyword evidence="15" id="KW-1185">Reference proteome</keyword>
<keyword evidence="7" id="KW-0411">Iron-sulfur</keyword>
<name>A0ABW6DTE0_9ACTN</name>
<feature type="compositionally biased region" description="Polar residues" evidence="12">
    <location>
        <begin position="1"/>
        <end position="14"/>
    </location>
</feature>
<dbReference type="PROSITE" id="PS51674">
    <property type="entry name" value="4FE4S_WBL"/>
    <property type="match status" value="1"/>
</dbReference>
<accession>A0ABW6DTE0</accession>
<dbReference type="RefSeq" id="WP_070203903.1">
    <property type="nucleotide sequence ID" value="NZ_JBHVRE010000013.1"/>
</dbReference>
<evidence type="ECO:0000256" key="8">
    <source>
        <dbReference type="ARBA" id="ARBA00023015"/>
    </source>
</evidence>
<evidence type="ECO:0000256" key="2">
    <source>
        <dbReference type="ARBA" id="ARBA00004496"/>
    </source>
</evidence>
<keyword evidence="4" id="KW-0004">4Fe-4S</keyword>
<evidence type="ECO:0000256" key="5">
    <source>
        <dbReference type="ARBA" id="ARBA00022723"/>
    </source>
</evidence>
<evidence type="ECO:0000313" key="14">
    <source>
        <dbReference type="EMBL" id="MFD3955868.1"/>
    </source>
</evidence>
<evidence type="ECO:0000256" key="12">
    <source>
        <dbReference type="SAM" id="MobiDB-lite"/>
    </source>
</evidence>
<evidence type="ECO:0000256" key="10">
    <source>
        <dbReference type="ARBA" id="ARBA00023157"/>
    </source>
</evidence>
<dbReference type="EMBL" id="JBHXPM010000005">
    <property type="protein sequence ID" value="MFD3955868.1"/>
    <property type="molecule type" value="Genomic_DNA"/>
</dbReference>
<feature type="region of interest" description="Disordered" evidence="12">
    <location>
        <begin position="1"/>
        <end position="26"/>
    </location>
</feature>
<dbReference type="InterPro" id="IPR034768">
    <property type="entry name" value="4FE4S_WBL"/>
</dbReference>